<evidence type="ECO:0000313" key="2">
    <source>
        <dbReference type="EMBL" id="MVT71110.1"/>
    </source>
</evidence>
<proteinExistence type="predicted"/>
<dbReference type="AlphaFoldDB" id="A0A844T906"/>
<reference evidence="2 3" key="1">
    <citation type="submission" date="2019-12" db="EMBL/GenBank/DDBJ databases">
        <title>Draft genome sequences Bradyrhizobium cajani AMBPC1010, Bradyrhizobium pachyrhizi AMBPC1040 and Bradyrhizobium yuanmingense ALSPC3051, three plant growth promoting strains isolated from nodules of Cajanus cajan L. in Dominican Republic.</title>
        <authorList>
            <person name="Flores-Felix J.D."/>
            <person name="Araujo J."/>
            <person name="Diaz-Alcantara C."/>
            <person name="Gonzalez-Andres F."/>
            <person name="Velazquez E."/>
        </authorList>
    </citation>
    <scope>NUCLEOTIDE SEQUENCE [LARGE SCALE GENOMIC DNA]</scope>
    <source>
        <strain evidence="2 3">1040</strain>
    </source>
</reference>
<dbReference type="EMBL" id="WQNF01000060">
    <property type="protein sequence ID" value="MVT71110.1"/>
    <property type="molecule type" value="Genomic_DNA"/>
</dbReference>
<protein>
    <submittedName>
        <fullName evidence="2">Uncharacterized protein</fullName>
    </submittedName>
</protein>
<evidence type="ECO:0000256" key="1">
    <source>
        <dbReference type="SAM" id="MobiDB-lite"/>
    </source>
</evidence>
<keyword evidence="3" id="KW-1185">Reference proteome</keyword>
<accession>A0A844T906</accession>
<organism evidence="2 3">
    <name type="scientific">Bradyrhizobium pachyrhizi</name>
    <dbReference type="NCBI Taxonomy" id="280333"/>
    <lineage>
        <taxon>Bacteria</taxon>
        <taxon>Pseudomonadati</taxon>
        <taxon>Pseudomonadota</taxon>
        <taxon>Alphaproteobacteria</taxon>
        <taxon>Hyphomicrobiales</taxon>
        <taxon>Nitrobacteraceae</taxon>
        <taxon>Bradyrhizobium</taxon>
    </lineage>
</organism>
<dbReference type="Proteomes" id="UP000436468">
    <property type="component" value="Unassembled WGS sequence"/>
</dbReference>
<name>A0A844T906_9BRAD</name>
<evidence type="ECO:0000313" key="3">
    <source>
        <dbReference type="Proteomes" id="UP000436468"/>
    </source>
</evidence>
<sequence length="48" mass="5110">MRGCLRESGSCESPESPPHPEFAPRENSGLSPHAGRGEEEATPPHAAR</sequence>
<feature type="region of interest" description="Disordered" evidence="1">
    <location>
        <begin position="1"/>
        <end position="48"/>
    </location>
</feature>
<comment type="caution">
    <text evidence="2">The sequence shown here is derived from an EMBL/GenBank/DDBJ whole genome shotgun (WGS) entry which is preliminary data.</text>
</comment>
<gene>
    <name evidence="2" type="ORF">GPL21_39390</name>
</gene>